<feature type="compositionally biased region" description="Basic and acidic residues" evidence="1">
    <location>
        <begin position="46"/>
        <end position="57"/>
    </location>
</feature>
<accession>A0ABD3PV59</accession>
<feature type="region of interest" description="Disordered" evidence="1">
    <location>
        <begin position="15"/>
        <end position="97"/>
    </location>
</feature>
<sequence>MCACPRVGRYYVQGRRDLANSPPTQNNNNLSDASSRPSSPTIDHPFVPREEDRRGDGRIGAGRSLADDDVVPRQESRSRSSSSSSSSRGWHRVLKDAPLGRGGRGLEAIVTTLVRGAAVDQVVWARMLPSRSTDTPRAVGEALGSSPLIEAIEAIDSTRSLDVPGAIRYWVLLLAPDDDDDDDETGGASRRRAAVLKGMKGVVRDAGGTWHDDEDDCTYDAIDPRVAISFVVLVEGRRPSPSPSWTSGGTTLLPDFGPFHESFLDLEDRLLDECDEYWVDNEAGELGEEEEDDGNGGPGH</sequence>
<evidence type="ECO:0000313" key="2">
    <source>
        <dbReference type="EMBL" id="KAL3791459.1"/>
    </source>
</evidence>
<dbReference type="AlphaFoldDB" id="A0ABD3PV59"/>
<comment type="caution">
    <text evidence="2">The sequence shown here is derived from an EMBL/GenBank/DDBJ whole genome shotgun (WGS) entry which is preliminary data.</text>
</comment>
<evidence type="ECO:0000313" key="3">
    <source>
        <dbReference type="Proteomes" id="UP001530315"/>
    </source>
</evidence>
<feature type="compositionally biased region" description="Acidic residues" evidence="1">
    <location>
        <begin position="280"/>
        <end position="294"/>
    </location>
</feature>
<organism evidence="2 3">
    <name type="scientific">Stephanodiscus triporus</name>
    <dbReference type="NCBI Taxonomy" id="2934178"/>
    <lineage>
        <taxon>Eukaryota</taxon>
        <taxon>Sar</taxon>
        <taxon>Stramenopiles</taxon>
        <taxon>Ochrophyta</taxon>
        <taxon>Bacillariophyta</taxon>
        <taxon>Coscinodiscophyceae</taxon>
        <taxon>Thalassiosirophycidae</taxon>
        <taxon>Stephanodiscales</taxon>
        <taxon>Stephanodiscaceae</taxon>
        <taxon>Stephanodiscus</taxon>
    </lineage>
</organism>
<feature type="compositionally biased region" description="Low complexity" evidence="1">
    <location>
        <begin position="79"/>
        <end position="88"/>
    </location>
</feature>
<reference evidence="2 3" key="1">
    <citation type="submission" date="2024-10" db="EMBL/GenBank/DDBJ databases">
        <title>Updated reference genomes for cyclostephanoid diatoms.</title>
        <authorList>
            <person name="Roberts W.R."/>
            <person name="Alverson A.J."/>
        </authorList>
    </citation>
    <scope>NUCLEOTIDE SEQUENCE [LARGE SCALE GENOMIC DNA]</scope>
    <source>
        <strain evidence="2 3">AJA276-08</strain>
    </source>
</reference>
<name>A0ABD3PV59_9STRA</name>
<evidence type="ECO:0000256" key="1">
    <source>
        <dbReference type="SAM" id="MobiDB-lite"/>
    </source>
</evidence>
<dbReference type="Proteomes" id="UP001530315">
    <property type="component" value="Unassembled WGS sequence"/>
</dbReference>
<proteinExistence type="predicted"/>
<protein>
    <submittedName>
        <fullName evidence="2">Uncharacterized protein</fullName>
    </submittedName>
</protein>
<dbReference type="EMBL" id="JALLAZ020000592">
    <property type="protein sequence ID" value="KAL3791459.1"/>
    <property type="molecule type" value="Genomic_DNA"/>
</dbReference>
<feature type="compositionally biased region" description="Polar residues" evidence="1">
    <location>
        <begin position="21"/>
        <end position="41"/>
    </location>
</feature>
<feature type="region of interest" description="Disordered" evidence="1">
    <location>
        <begin position="280"/>
        <end position="300"/>
    </location>
</feature>
<gene>
    <name evidence="2" type="ORF">ACHAW5_008078</name>
</gene>
<keyword evidence="3" id="KW-1185">Reference proteome</keyword>